<dbReference type="EMBL" id="LTAN01000004">
    <property type="protein sequence ID" value="OBR11137.1"/>
    <property type="molecule type" value="Genomic_DNA"/>
</dbReference>
<name>A0A1B7YGD7_COLHI</name>
<dbReference type="AlphaFoldDB" id="A0A1B7YGD7"/>
<keyword evidence="2" id="KW-1185">Reference proteome</keyword>
<proteinExistence type="predicted"/>
<dbReference type="RefSeq" id="XP_018159654.1">
    <property type="nucleotide sequence ID" value="XM_018301804.1"/>
</dbReference>
<organism evidence="1 2">
    <name type="scientific">Colletotrichum higginsianum (strain IMI 349063)</name>
    <name type="common">Crucifer anthracnose fungus</name>
    <dbReference type="NCBI Taxonomy" id="759273"/>
    <lineage>
        <taxon>Eukaryota</taxon>
        <taxon>Fungi</taxon>
        <taxon>Dikarya</taxon>
        <taxon>Ascomycota</taxon>
        <taxon>Pezizomycotina</taxon>
        <taxon>Sordariomycetes</taxon>
        <taxon>Hypocreomycetidae</taxon>
        <taxon>Glomerellales</taxon>
        <taxon>Glomerellaceae</taxon>
        <taxon>Colletotrichum</taxon>
        <taxon>Colletotrichum destructivum species complex</taxon>
    </lineage>
</organism>
<protein>
    <submittedName>
        <fullName evidence="1">Short-chain dehydrogenase/reductase family Oxidoreductase</fullName>
    </submittedName>
</protein>
<dbReference type="KEGG" id="chig:CH63R_06829"/>
<reference evidence="2" key="1">
    <citation type="journal article" date="2017" name="BMC Genomics">
        <title>Gapless genome assembly of Colletotrichum higginsianum reveals chromosome structure and association of transposable elements with secondary metabolite gene clusters.</title>
        <authorList>
            <person name="Dallery J.-F."/>
            <person name="Lapalu N."/>
            <person name="Zampounis A."/>
            <person name="Pigne S."/>
            <person name="Luyten I."/>
            <person name="Amselem J."/>
            <person name="Wittenberg A.H.J."/>
            <person name="Zhou S."/>
            <person name="de Queiroz M.V."/>
            <person name="Robin G.P."/>
            <person name="Auger A."/>
            <person name="Hainaut M."/>
            <person name="Henrissat B."/>
            <person name="Kim K.-T."/>
            <person name="Lee Y.-H."/>
            <person name="Lespinet O."/>
            <person name="Schwartz D.C."/>
            <person name="Thon M.R."/>
            <person name="O'Connell R.J."/>
        </authorList>
    </citation>
    <scope>NUCLEOTIDE SEQUENCE [LARGE SCALE GENOMIC DNA]</scope>
    <source>
        <strain evidence="2">IMI 349063</strain>
    </source>
</reference>
<sequence>MPTYFVYEKDLVDPTPQIPSLEGKVVFVTGDMRMRIGGWEDHEHVRTSSQPRTPVPRFIDEEQTNTSAITTLA</sequence>
<dbReference type="GeneID" id="28865911"/>
<accession>A0A1B7YGD7</accession>
<gene>
    <name evidence="1" type="ORF">CH63R_06829</name>
</gene>
<dbReference type="Proteomes" id="UP000092177">
    <property type="component" value="Chromosome 4"/>
</dbReference>
<comment type="caution">
    <text evidence="1">The sequence shown here is derived from an EMBL/GenBank/DDBJ whole genome shotgun (WGS) entry which is preliminary data.</text>
</comment>
<dbReference type="VEuPathDB" id="FungiDB:CH63R_06829"/>
<evidence type="ECO:0000313" key="1">
    <source>
        <dbReference type="EMBL" id="OBR11137.1"/>
    </source>
</evidence>
<evidence type="ECO:0000313" key="2">
    <source>
        <dbReference type="Proteomes" id="UP000092177"/>
    </source>
</evidence>